<proteinExistence type="predicted"/>
<gene>
    <name evidence="2" type="ORF">HGG79_01240</name>
</gene>
<dbReference type="InterPro" id="IPR024997">
    <property type="entry name" value="DUF3892"/>
</dbReference>
<name>A0A923E4X4_CLOTT</name>
<comment type="caution">
    <text evidence="2">The sequence shown here is derived from an EMBL/GenBank/DDBJ whole genome shotgun (WGS) entry which is preliminary data.</text>
</comment>
<reference evidence="2 3" key="1">
    <citation type="submission" date="2020-04" db="EMBL/GenBank/DDBJ databases">
        <title>Genomic insights into acetone-butanol-ethanol (ABE) fermentation by sequencing solventogenic clostridia strains.</title>
        <authorList>
            <person name="Brown S."/>
        </authorList>
    </citation>
    <scope>NUCLEOTIDE SEQUENCE [LARGE SCALE GENOMIC DNA]</scope>
    <source>
        <strain evidence="2 3">DJ011</strain>
    </source>
</reference>
<evidence type="ECO:0000313" key="3">
    <source>
        <dbReference type="Proteomes" id="UP000563151"/>
    </source>
</evidence>
<evidence type="ECO:0000256" key="1">
    <source>
        <dbReference type="SAM" id="MobiDB-lite"/>
    </source>
</evidence>
<accession>A0A923E4X4</accession>
<sequence>MEEKNKIIKVKKNSEGDITDVMLDNGSVYPIKEAISMAKNEAIDGVNVGKAKNGREFLRSNPNGKEDDNLDHLPNF</sequence>
<feature type="region of interest" description="Disordered" evidence="1">
    <location>
        <begin position="54"/>
        <end position="76"/>
    </location>
</feature>
<dbReference type="Proteomes" id="UP000563151">
    <property type="component" value="Unassembled WGS sequence"/>
</dbReference>
<dbReference type="Pfam" id="PF13031">
    <property type="entry name" value="DUF3892"/>
    <property type="match status" value="1"/>
</dbReference>
<organism evidence="2 3">
    <name type="scientific">Clostridium tetanomorphum</name>
    <dbReference type="NCBI Taxonomy" id="1553"/>
    <lineage>
        <taxon>Bacteria</taxon>
        <taxon>Bacillati</taxon>
        <taxon>Bacillota</taxon>
        <taxon>Clostridia</taxon>
        <taxon>Eubacteriales</taxon>
        <taxon>Clostridiaceae</taxon>
        <taxon>Clostridium</taxon>
    </lineage>
</organism>
<dbReference type="RefSeq" id="WP_035148748.1">
    <property type="nucleotide sequence ID" value="NZ_JAAZWO010000001.1"/>
</dbReference>
<evidence type="ECO:0000313" key="2">
    <source>
        <dbReference type="EMBL" id="MBC2396403.1"/>
    </source>
</evidence>
<dbReference type="EMBL" id="JAAZWO010000001">
    <property type="protein sequence ID" value="MBC2396403.1"/>
    <property type="molecule type" value="Genomic_DNA"/>
</dbReference>
<dbReference type="AlphaFoldDB" id="A0A923E4X4"/>
<protein>
    <submittedName>
        <fullName evidence="2">DUF3892 domain-containing protein</fullName>
    </submittedName>
</protein>
<keyword evidence="3" id="KW-1185">Reference proteome</keyword>